<feature type="chain" id="PRO_5004335255" evidence="2">
    <location>
        <begin position="18"/>
        <end position="117"/>
    </location>
</feature>
<evidence type="ECO:0000313" key="3">
    <source>
        <dbReference type="EMBL" id="CCD69376.2"/>
    </source>
</evidence>
<dbReference type="Bgee" id="WBGene00021619">
    <property type="expression patterns" value="Expressed in adult organism and 1 other cell type or tissue"/>
</dbReference>
<dbReference type="EMBL" id="BX284605">
    <property type="protein sequence ID" value="CCD69376.2"/>
    <property type="molecule type" value="Genomic_DNA"/>
</dbReference>
<accession>Q9N3V2</accession>
<dbReference type="AlphaFoldDB" id="Q9N3V2"/>
<dbReference type="UCSC" id="Y47D7A.6">
    <property type="organism name" value="c. elegans"/>
</dbReference>
<evidence type="ECO:0000256" key="1">
    <source>
        <dbReference type="SAM" id="MobiDB-lite"/>
    </source>
</evidence>
<evidence type="ECO:0000313" key="4">
    <source>
        <dbReference type="Proteomes" id="UP000001940"/>
    </source>
</evidence>
<dbReference type="HOGENOM" id="CLU_141823_0_0_1"/>
<protein>
    <submittedName>
        <fullName evidence="3">Secreted protein</fullName>
    </submittedName>
</protein>
<dbReference type="PaxDb" id="6239-Y47D7A.6"/>
<dbReference type="PANTHER" id="PTHR35575:SF1">
    <property type="entry name" value="EXTENSIN-RELATED"/>
    <property type="match status" value="1"/>
</dbReference>
<dbReference type="FunCoup" id="Q9N3V2">
    <property type="interactions" value="60"/>
</dbReference>
<dbReference type="CTD" id="189983"/>
<gene>
    <name evidence="3" type="ORF">CELE_Y47D7A.6</name>
    <name evidence="3 5" type="ORF">Y47D7A.6</name>
</gene>
<dbReference type="PANTHER" id="PTHR35575">
    <property type="entry name" value="PROTEIN CBG23599-RELATED"/>
    <property type="match status" value="1"/>
</dbReference>
<dbReference type="RefSeq" id="NP_504217.2">
    <property type="nucleotide sequence ID" value="NM_071816.2"/>
</dbReference>
<evidence type="ECO:0000256" key="2">
    <source>
        <dbReference type="SAM" id="SignalP"/>
    </source>
</evidence>
<dbReference type="AGR" id="WB:WBGene00021619"/>
<keyword evidence="2" id="KW-0732">Signal</keyword>
<keyword evidence="4" id="KW-1185">Reference proteome</keyword>
<dbReference type="WormBase" id="Y47D7A.6">
    <property type="protein sequence ID" value="CE48477"/>
    <property type="gene ID" value="WBGene00021619"/>
</dbReference>
<name>Q9N3V2_CAEEL</name>
<feature type="compositionally biased region" description="Basic residues" evidence="1">
    <location>
        <begin position="89"/>
        <end position="101"/>
    </location>
</feature>
<organism evidence="3 4">
    <name type="scientific">Caenorhabditis elegans</name>
    <dbReference type="NCBI Taxonomy" id="6239"/>
    <lineage>
        <taxon>Eukaryota</taxon>
        <taxon>Metazoa</taxon>
        <taxon>Ecdysozoa</taxon>
        <taxon>Nematoda</taxon>
        <taxon>Chromadorea</taxon>
        <taxon>Rhabditida</taxon>
        <taxon>Rhabditina</taxon>
        <taxon>Rhabditomorpha</taxon>
        <taxon>Rhabditoidea</taxon>
        <taxon>Rhabditidae</taxon>
        <taxon>Peloderinae</taxon>
        <taxon>Caenorhabditis</taxon>
    </lineage>
</organism>
<evidence type="ECO:0000313" key="5">
    <source>
        <dbReference type="WormBase" id="Y47D7A.6"/>
    </source>
</evidence>
<dbReference type="InParanoid" id="Q9N3V2"/>
<reference evidence="3 4" key="1">
    <citation type="journal article" date="1998" name="Science">
        <title>Genome sequence of the nematode C. elegans: a platform for investigating biology.</title>
        <authorList>
            <consortium name="The C. elegans sequencing consortium"/>
            <person name="Sulson J.E."/>
            <person name="Waterston R."/>
        </authorList>
    </citation>
    <scope>NUCLEOTIDE SEQUENCE [LARGE SCALE GENOMIC DNA]</scope>
    <source>
        <strain evidence="3 4">Bristol N2</strain>
    </source>
</reference>
<feature type="signal peptide" evidence="2">
    <location>
        <begin position="1"/>
        <end position="17"/>
    </location>
</feature>
<proteinExistence type="predicted"/>
<dbReference type="GeneID" id="189983"/>
<feature type="region of interest" description="Disordered" evidence="1">
    <location>
        <begin position="73"/>
        <end position="117"/>
    </location>
</feature>
<sequence>MRSLIFFSGLMAVLVHCEYPVLDSYPTPPPLYPTAKKYPVALTYKSSPAESEVKPTYSAVAAPSAEVSKFFSDEDNAAEDSVSTSESRKRAKARTAHNRQYLHRELQPIKRFQQKKQ</sequence>
<dbReference type="KEGG" id="cel:CELE_Y47D7A.6"/>
<dbReference type="Proteomes" id="UP000001940">
    <property type="component" value="Chromosome V"/>
</dbReference>